<gene>
    <name evidence="2" type="ORF">HNR67_005880</name>
</gene>
<evidence type="ECO:0000256" key="1">
    <source>
        <dbReference type="SAM" id="Phobius"/>
    </source>
</evidence>
<keyword evidence="1" id="KW-0472">Membrane</keyword>
<name>A0A7W7FVZ1_9PSEU</name>
<accession>A0A7W7FVZ1</accession>
<keyword evidence="1" id="KW-1133">Transmembrane helix</keyword>
<dbReference type="RefSeq" id="WP_185005471.1">
    <property type="nucleotide sequence ID" value="NZ_BAAAUI010000001.1"/>
</dbReference>
<dbReference type="Proteomes" id="UP000533598">
    <property type="component" value="Unassembled WGS sequence"/>
</dbReference>
<dbReference type="AlphaFoldDB" id="A0A7W7FVZ1"/>
<keyword evidence="3" id="KW-1185">Reference proteome</keyword>
<organism evidence="2 3">
    <name type="scientific">Crossiella cryophila</name>
    <dbReference type="NCBI Taxonomy" id="43355"/>
    <lineage>
        <taxon>Bacteria</taxon>
        <taxon>Bacillati</taxon>
        <taxon>Actinomycetota</taxon>
        <taxon>Actinomycetes</taxon>
        <taxon>Pseudonocardiales</taxon>
        <taxon>Pseudonocardiaceae</taxon>
        <taxon>Crossiella</taxon>
    </lineage>
</organism>
<protein>
    <submittedName>
        <fullName evidence="2">Uncharacterized protein</fullName>
    </submittedName>
</protein>
<reference evidence="2 3" key="1">
    <citation type="submission" date="2020-08" db="EMBL/GenBank/DDBJ databases">
        <title>Sequencing the genomes of 1000 actinobacteria strains.</title>
        <authorList>
            <person name="Klenk H.-P."/>
        </authorList>
    </citation>
    <scope>NUCLEOTIDE SEQUENCE [LARGE SCALE GENOMIC DNA]</scope>
    <source>
        <strain evidence="2 3">DSM 44230</strain>
    </source>
</reference>
<evidence type="ECO:0000313" key="2">
    <source>
        <dbReference type="EMBL" id="MBB4679762.1"/>
    </source>
</evidence>
<proteinExistence type="predicted"/>
<evidence type="ECO:0000313" key="3">
    <source>
        <dbReference type="Proteomes" id="UP000533598"/>
    </source>
</evidence>
<keyword evidence="1" id="KW-0812">Transmembrane</keyword>
<comment type="caution">
    <text evidence="2">The sequence shown here is derived from an EMBL/GenBank/DDBJ whole genome shotgun (WGS) entry which is preliminary data.</text>
</comment>
<dbReference type="EMBL" id="JACHMH010000001">
    <property type="protein sequence ID" value="MBB4679762.1"/>
    <property type="molecule type" value="Genomic_DNA"/>
</dbReference>
<sequence>MDPVTLAVGGGLLLLGYLGGLLSRRKRAPEPPLTADCGCGHSLAMHDPTAGTCHAELPRPKSYNDAGEYVGTTYAQCPCRQYVGPRPIEEFLAPKYLPPA</sequence>
<feature type="transmembrane region" description="Helical" evidence="1">
    <location>
        <begin position="6"/>
        <end position="23"/>
    </location>
</feature>